<dbReference type="CDD" id="cd02573">
    <property type="entry name" value="PseudoU_synth_EcTruB"/>
    <property type="match status" value="1"/>
</dbReference>
<dbReference type="NCBIfam" id="TIGR00431">
    <property type="entry name" value="TruB"/>
    <property type="match status" value="1"/>
</dbReference>
<keyword evidence="3 5" id="KW-0819">tRNA processing</keyword>
<dbReference type="HAMAP" id="MF_01080">
    <property type="entry name" value="TruB_bact"/>
    <property type="match status" value="1"/>
</dbReference>
<evidence type="ECO:0000256" key="1">
    <source>
        <dbReference type="ARBA" id="ARBA00000385"/>
    </source>
</evidence>
<dbReference type="InterPro" id="IPR020103">
    <property type="entry name" value="PsdUridine_synth_cat_dom_sf"/>
</dbReference>
<gene>
    <name evidence="5" type="primary">truB</name>
    <name evidence="7" type="ORF">C5L23_001303</name>
</gene>
<sequence length="304" mass="34216">MKPQQTTDGILVVNKPKGMTSFDVVAKIRKKFSQKKVGHAGTLDPSVEGVLVIALGKATKLIDELQTRPKTYIGEISLGFSTETEDLDGDIVEKVRITQPFTEQQIDDAMASLNGNIIQVPPMYSAVKVAGRRLYEYARSGERVERPQRDATIYDYHRTSATTLEDDVQKFSFVAQVSKGTYIRTLAVDTGNVLQIPATMSYLKRVSGSGFGIDQSHDLADIIATSDTELRQLVVPISDVLTWSQHNLSQDEWFKVKNGQKISIDDWPANEEPKMLYFNSELKAVYVFDHDKLLWRSRYVFSNE</sequence>
<keyword evidence="8" id="KW-1185">Reference proteome</keyword>
<evidence type="ECO:0000256" key="5">
    <source>
        <dbReference type="HAMAP-Rule" id="MF_01080"/>
    </source>
</evidence>
<evidence type="ECO:0000256" key="2">
    <source>
        <dbReference type="ARBA" id="ARBA00005642"/>
    </source>
</evidence>
<dbReference type="FunFam" id="3.30.2350.10:FF:000011">
    <property type="entry name" value="tRNA pseudouridine synthase B"/>
    <property type="match status" value="1"/>
</dbReference>
<dbReference type="InterPro" id="IPR014780">
    <property type="entry name" value="tRNA_psdUridine_synth_TruB"/>
</dbReference>
<dbReference type="SUPFAM" id="SSF55120">
    <property type="entry name" value="Pseudouridine synthase"/>
    <property type="match status" value="1"/>
</dbReference>
<dbReference type="GO" id="GO:0031119">
    <property type="term" value="P:tRNA pseudouridine synthesis"/>
    <property type="evidence" value="ECO:0007669"/>
    <property type="project" value="UniProtKB-UniRule"/>
</dbReference>
<dbReference type="InterPro" id="IPR002501">
    <property type="entry name" value="PsdUridine_synth_N"/>
</dbReference>
<dbReference type="PANTHER" id="PTHR13767:SF2">
    <property type="entry name" value="PSEUDOURIDYLATE SYNTHASE TRUB1"/>
    <property type="match status" value="1"/>
</dbReference>
<dbReference type="EC" id="5.4.99.25" evidence="5"/>
<dbReference type="GO" id="GO:0003723">
    <property type="term" value="F:RNA binding"/>
    <property type="evidence" value="ECO:0007669"/>
    <property type="project" value="InterPro"/>
</dbReference>
<dbReference type="STRING" id="907931.GCA_000165675_01602"/>
<feature type="domain" description="Pseudouridine synthase II N-terminal" evidence="6">
    <location>
        <begin position="29"/>
        <end position="183"/>
    </location>
</feature>
<feature type="active site" description="Nucleophile" evidence="5">
    <location>
        <position position="44"/>
    </location>
</feature>
<comment type="caution">
    <text evidence="7">The sequence shown here is derived from an EMBL/GenBank/DDBJ whole genome shotgun (WGS) entry which is preliminary data.</text>
</comment>
<protein>
    <recommendedName>
        <fullName evidence="5">tRNA pseudouridine synthase B</fullName>
        <ecNumber evidence="5">5.4.99.25</ecNumber>
    </recommendedName>
    <alternativeName>
        <fullName evidence="5">tRNA pseudouridine(55) synthase</fullName>
        <shortName evidence="5">Psi55 synthase</shortName>
    </alternativeName>
    <alternativeName>
        <fullName evidence="5">tRNA pseudouridylate synthase</fullName>
    </alternativeName>
    <alternativeName>
        <fullName evidence="5">tRNA-uridine isomerase</fullName>
    </alternativeName>
</protein>
<organism evidence="7 8">
    <name type="scientific">Leuconostoc fallax</name>
    <dbReference type="NCBI Taxonomy" id="1251"/>
    <lineage>
        <taxon>Bacteria</taxon>
        <taxon>Bacillati</taxon>
        <taxon>Bacillota</taxon>
        <taxon>Bacilli</taxon>
        <taxon>Lactobacillales</taxon>
        <taxon>Lactobacillaceae</taxon>
        <taxon>Leuconostoc</taxon>
    </lineage>
</organism>
<evidence type="ECO:0000256" key="3">
    <source>
        <dbReference type="ARBA" id="ARBA00022694"/>
    </source>
</evidence>
<dbReference type="EMBL" id="PUFI01000015">
    <property type="protein sequence ID" value="TDG67504.1"/>
    <property type="molecule type" value="Genomic_DNA"/>
</dbReference>
<reference evidence="7 8" key="1">
    <citation type="journal article" date="2019" name="Appl. Microbiol. Biotechnol.">
        <title>Uncovering carbohydrate metabolism through a genotype-phenotype association study of 56 lactic acid bacteria genomes.</title>
        <authorList>
            <person name="Buron-Moles G."/>
            <person name="Chailyan A."/>
            <person name="Dolejs I."/>
            <person name="Forster J."/>
            <person name="Miks M.H."/>
        </authorList>
    </citation>
    <scope>NUCLEOTIDE SEQUENCE [LARGE SCALE GENOMIC DNA]</scope>
    <source>
        <strain evidence="7 8">ATCC 700006</strain>
    </source>
</reference>
<accession>A0A4R5N6S6</accession>
<proteinExistence type="inferred from homology"/>
<dbReference type="Proteomes" id="UP000295681">
    <property type="component" value="Unassembled WGS sequence"/>
</dbReference>
<dbReference type="GO" id="GO:1990481">
    <property type="term" value="P:mRNA pseudouridine synthesis"/>
    <property type="evidence" value="ECO:0007669"/>
    <property type="project" value="TreeGrafter"/>
</dbReference>
<dbReference type="Pfam" id="PF01509">
    <property type="entry name" value="TruB_N"/>
    <property type="match status" value="1"/>
</dbReference>
<evidence type="ECO:0000313" key="8">
    <source>
        <dbReference type="Proteomes" id="UP000295681"/>
    </source>
</evidence>
<keyword evidence="4 5" id="KW-0413">Isomerase</keyword>
<evidence type="ECO:0000256" key="4">
    <source>
        <dbReference type="ARBA" id="ARBA00023235"/>
    </source>
</evidence>
<dbReference type="GO" id="GO:0160148">
    <property type="term" value="F:tRNA pseudouridine(55) synthase activity"/>
    <property type="evidence" value="ECO:0007669"/>
    <property type="project" value="UniProtKB-EC"/>
</dbReference>
<comment type="catalytic activity">
    <reaction evidence="1 5">
        <text>uridine(55) in tRNA = pseudouridine(55) in tRNA</text>
        <dbReference type="Rhea" id="RHEA:42532"/>
        <dbReference type="Rhea" id="RHEA-COMP:10101"/>
        <dbReference type="Rhea" id="RHEA-COMP:10102"/>
        <dbReference type="ChEBI" id="CHEBI:65314"/>
        <dbReference type="ChEBI" id="CHEBI:65315"/>
        <dbReference type="EC" id="5.4.99.25"/>
    </reaction>
</comment>
<dbReference type="RefSeq" id="WP_240034440.1">
    <property type="nucleotide sequence ID" value="NZ_JAGYGP010000001.1"/>
</dbReference>
<comment type="similarity">
    <text evidence="2 5">Belongs to the pseudouridine synthase TruB family. Type 1 subfamily.</text>
</comment>
<evidence type="ECO:0000259" key="6">
    <source>
        <dbReference type="Pfam" id="PF01509"/>
    </source>
</evidence>
<name>A0A4R5N6S6_9LACO</name>
<dbReference type="AlphaFoldDB" id="A0A4R5N6S6"/>
<dbReference type="Gene3D" id="3.30.2350.10">
    <property type="entry name" value="Pseudouridine synthase"/>
    <property type="match status" value="1"/>
</dbReference>
<dbReference type="PANTHER" id="PTHR13767">
    <property type="entry name" value="TRNA-PSEUDOURIDINE SYNTHASE"/>
    <property type="match status" value="1"/>
</dbReference>
<evidence type="ECO:0000313" key="7">
    <source>
        <dbReference type="EMBL" id="TDG67504.1"/>
    </source>
</evidence>
<comment type="function">
    <text evidence="5">Responsible for synthesis of pseudouridine from uracil-55 in the psi GC loop of transfer RNAs.</text>
</comment>